<dbReference type="InterPro" id="IPR006059">
    <property type="entry name" value="SBP"/>
</dbReference>
<dbReference type="Pfam" id="PF01547">
    <property type="entry name" value="SBP_bac_1"/>
    <property type="match status" value="1"/>
</dbReference>
<evidence type="ECO:0000313" key="2">
    <source>
        <dbReference type="EMBL" id="PLS09660.1"/>
    </source>
</evidence>
<dbReference type="AlphaFoldDB" id="A0A2N5HVW3"/>
<proteinExistence type="predicted"/>
<dbReference type="CDD" id="cd13585">
    <property type="entry name" value="PBP2_TMBP_like"/>
    <property type="match status" value="1"/>
</dbReference>
<feature type="chain" id="PRO_5038336395" evidence="1">
    <location>
        <begin position="23"/>
        <end position="434"/>
    </location>
</feature>
<accession>A0A2N5HVW3</accession>
<keyword evidence="3" id="KW-1185">Reference proteome</keyword>
<dbReference type="EMBL" id="PGVE01000012">
    <property type="protein sequence ID" value="PLS09660.1"/>
    <property type="molecule type" value="Genomic_DNA"/>
</dbReference>
<name>A0A2N5HVW3_9BACI</name>
<dbReference type="SUPFAM" id="SSF53850">
    <property type="entry name" value="Periplasmic binding protein-like II"/>
    <property type="match status" value="1"/>
</dbReference>
<keyword evidence="1" id="KW-0732">Signal</keyword>
<feature type="signal peptide" evidence="1">
    <location>
        <begin position="1"/>
        <end position="22"/>
    </location>
</feature>
<protein>
    <submittedName>
        <fullName evidence="2">ABC transporter substrate-binding protein</fullName>
    </submittedName>
</protein>
<dbReference type="PANTHER" id="PTHR43649:SF30">
    <property type="entry name" value="ABC TRANSPORTER SUBSTRATE-BINDING PROTEIN"/>
    <property type="match status" value="1"/>
</dbReference>
<dbReference type="OrthoDB" id="9768630at2"/>
<evidence type="ECO:0000313" key="3">
    <source>
        <dbReference type="Proteomes" id="UP000234950"/>
    </source>
</evidence>
<dbReference type="PANTHER" id="PTHR43649">
    <property type="entry name" value="ARABINOSE-BINDING PROTEIN-RELATED"/>
    <property type="match status" value="1"/>
</dbReference>
<evidence type="ECO:0000256" key="1">
    <source>
        <dbReference type="SAM" id="SignalP"/>
    </source>
</evidence>
<reference evidence="2 3" key="1">
    <citation type="submission" date="2017-11" db="EMBL/GenBank/DDBJ databases">
        <title>Comparitive Functional Genomics of Dry Heat Resistant strains isolated from the Viking Spacecraft.</title>
        <authorList>
            <person name="Seuylemezian A."/>
            <person name="Cooper K."/>
            <person name="Vaishampayan P."/>
        </authorList>
    </citation>
    <scope>NUCLEOTIDE SEQUENCE [LARGE SCALE GENOMIC DNA]</scope>
    <source>
        <strain evidence="2 3">V32-6</strain>
    </source>
</reference>
<dbReference type="InterPro" id="IPR050490">
    <property type="entry name" value="Bact_solute-bd_prot1"/>
</dbReference>
<dbReference type="Gene3D" id="3.40.190.10">
    <property type="entry name" value="Periplasmic binding protein-like II"/>
    <property type="match status" value="2"/>
</dbReference>
<dbReference type="Proteomes" id="UP000234950">
    <property type="component" value="Unassembled WGS sequence"/>
</dbReference>
<sequence length="434" mass="48180">MRKSKKLISVFIALLLSLTWLAACSKGSDETASSSSGGKQPVQLQFWDMVWGPPEYIKTAKKLVDQFNKENPGIHVKYQSTPWNNWYQTFSTAIASGSAPDISTGAGYQAFQFAQMGAILPIDDVIQKDTVDVNDFYPGSIDSMKYDGHYYALPWADDIRVIYYRKDLFEKAGITTLPSTWDELRTAAKKLSGNGNYGIVMPNDTGGSHYVMSLMINNGGGLFTKDGKPDLTNPRNLEAVNFLLDMQKDGSLNPAGAGMQGADAQKSFAQGKAAILIDGPGLKESLPELKDKIGILTPLTGPHGDQGTINWINNIMIYKQTKYPDEAKKFLAWWSKNEKRLWTEGHVGQLPIRKSFQADPYIQNNEDVKFIIDKYLPIAKTTAFHNASLFPELNTVEGQGFLQTMTQQISMGKDSKDIIDKANNAFKNIMSQQQ</sequence>
<dbReference type="RefSeq" id="WP_101646242.1">
    <property type="nucleotide sequence ID" value="NZ_PGVE01000012.1"/>
</dbReference>
<organism evidence="2 3">
    <name type="scientific">Neobacillus cucumis</name>
    <dbReference type="NCBI Taxonomy" id="1740721"/>
    <lineage>
        <taxon>Bacteria</taxon>
        <taxon>Bacillati</taxon>
        <taxon>Bacillota</taxon>
        <taxon>Bacilli</taxon>
        <taxon>Bacillales</taxon>
        <taxon>Bacillaceae</taxon>
        <taxon>Neobacillus</taxon>
    </lineage>
</organism>
<comment type="caution">
    <text evidence="2">The sequence shown here is derived from an EMBL/GenBank/DDBJ whole genome shotgun (WGS) entry which is preliminary data.</text>
</comment>
<gene>
    <name evidence="2" type="ORF">CVD27_02155</name>
</gene>
<dbReference type="PROSITE" id="PS51257">
    <property type="entry name" value="PROKAR_LIPOPROTEIN"/>
    <property type="match status" value="1"/>
</dbReference>